<sequence length="284" mass="31629">MKVVSVFLLSCMVVGCGGGSSSGGASGGVVSSGGGTIQPITDGNWYQPAPLVTWQWQLSGDVNTSYDVTIYDIDLFDSDTTLIQGLQAQNRRVICYFSAGSYENWREDAGDFNNSDLGNALDGWPGERWLDIRNQNVRDIMEARLDLAVQKGCDGVEPDNMDGYTNDPGFNFTASDQLNYNRWIANEAHERELAVGLKNDLDQIEDLVDYYDFAVNEQCFEYDECDTLEPFVDANKAVFNAEYQAIYVNDATERNALCVDSVNRQFSTLVLPEDLDDSFRYSCN</sequence>
<dbReference type="PANTHER" id="PTHR35273">
    <property type="entry name" value="ALPHA-1,4 POLYGALACTOSAMINIDASE, PUTATIVE (AFU_ORTHOLOGUE AFUA_3G07890)-RELATED"/>
    <property type="match status" value="1"/>
</dbReference>
<dbReference type="AlphaFoldDB" id="A0AA37W6W0"/>
<dbReference type="InterPro" id="IPR004352">
    <property type="entry name" value="GH114_TIM-barrel"/>
</dbReference>
<dbReference type="EMBL" id="BSNM01000003">
    <property type="protein sequence ID" value="GLQ30449.1"/>
    <property type="molecule type" value="Genomic_DNA"/>
</dbReference>
<feature type="domain" description="Glycoside-hydrolase family GH114 TIM-barrel" evidence="1">
    <location>
        <begin position="53"/>
        <end position="278"/>
    </location>
</feature>
<dbReference type="SUPFAM" id="SSF51445">
    <property type="entry name" value="(Trans)glycosidases"/>
    <property type="match status" value="1"/>
</dbReference>
<dbReference type="PROSITE" id="PS51257">
    <property type="entry name" value="PROKAR_LIPOPROTEIN"/>
    <property type="match status" value="1"/>
</dbReference>
<proteinExistence type="predicted"/>
<keyword evidence="3" id="KW-1185">Reference proteome</keyword>
<dbReference type="RefSeq" id="WP_284379323.1">
    <property type="nucleotide sequence ID" value="NZ_BSNM01000003.1"/>
</dbReference>
<dbReference type="Gene3D" id="3.20.20.70">
    <property type="entry name" value="Aldolase class I"/>
    <property type="match status" value="1"/>
</dbReference>
<reference evidence="2" key="2">
    <citation type="submission" date="2023-01" db="EMBL/GenBank/DDBJ databases">
        <title>Draft genome sequence of Litoribrevibacter albus strain NBRC 110071.</title>
        <authorList>
            <person name="Sun Q."/>
            <person name="Mori K."/>
        </authorList>
    </citation>
    <scope>NUCLEOTIDE SEQUENCE</scope>
    <source>
        <strain evidence="2">NBRC 110071</strain>
    </source>
</reference>
<gene>
    <name evidence="2" type="ORF">GCM10007876_09270</name>
</gene>
<evidence type="ECO:0000313" key="2">
    <source>
        <dbReference type="EMBL" id="GLQ30449.1"/>
    </source>
</evidence>
<comment type="caution">
    <text evidence="2">The sequence shown here is derived from an EMBL/GenBank/DDBJ whole genome shotgun (WGS) entry which is preliminary data.</text>
</comment>
<dbReference type="Pfam" id="PF03537">
    <property type="entry name" value="Glyco_hydro_114"/>
    <property type="match status" value="1"/>
</dbReference>
<evidence type="ECO:0000259" key="1">
    <source>
        <dbReference type="Pfam" id="PF03537"/>
    </source>
</evidence>
<name>A0AA37W6W0_9GAMM</name>
<evidence type="ECO:0000313" key="3">
    <source>
        <dbReference type="Proteomes" id="UP001161389"/>
    </source>
</evidence>
<organism evidence="2 3">
    <name type="scientific">Litoribrevibacter albus</name>
    <dbReference type="NCBI Taxonomy" id="1473156"/>
    <lineage>
        <taxon>Bacteria</taxon>
        <taxon>Pseudomonadati</taxon>
        <taxon>Pseudomonadota</taxon>
        <taxon>Gammaproteobacteria</taxon>
        <taxon>Oceanospirillales</taxon>
        <taxon>Oceanospirillaceae</taxon>
        <taxon>Litoribrevibacter</taxon>
    </lineage>
</organism>
<accession>A0AA37W6W0</accession>
<reference evidence="2" key="1">
    <citation type="journal article" date="2014" name="Int. J. Syst. Evol. Microbiol.">
        <title>Complete genome sequence of Corynebacterium casei LMG S-19264T (=DSM 44701T), isolated from a smear-ripened cheese.</title>
        <authorList>
            <consortium name="US DOE Joint Genome Institute (JGI-PGF)"/>
            <person name="Walter F."/>
            <person name="Albersmeier A."/>
            <person name="Kalinowski J."/>
            <person name="Ruckert C."/>
        </authorList>
    </citation>
    <scope>NUCLEOTIDE SEQUENCE</scope>
    <source>
        <strain evidence="2">NBRC 110071</strain>
    </source>
</reference>
<dbReference type="InterPro" id="IPR013785">
    <property type="entry name" value="Aldolase_TIM"/>
</dbReference>
<dbReference type="InterPro" id="IPR017853">
    <property type="entry name" value="GH"/>
</dbReference>
<dbReference type="PANTHER" id="PTHR35273:SF2">
    <property type="entry name" value="ALPHA-GALACTOSIDASE"/>
    <property type="match status" value="1"/>
</dbReference>
<dbReference type="Proteomes" id="UP001161389">
    <property type="component" value="Unassembled WGS sequence"/>
</dbReference>
<protein>
    <submittedName>
        <fullName evidence="2">Endo alpha-1,4 polygalactosaminidase</fullName>
    </submittedName>
</protein>